<sequence>MGTIPNPQRTVTVQMGTPLAIGDHLGNKASTDNWQKQTSSNLNKTCTSPADHRQSNVCLTESDMTPVNETLGCGKQSRMDICNPKGDQRKSEMIISKEWCNTDRNTDCNTEENTRDNNANLTVLTASPKEEGSAASQSAPSYLPKTDLQANDNTVNISSAGNSAVETKDQSSNNEPSKSLLEKGDLTGNPDKGLKDISSDCLPTKPSTTSHAGGSADVIALSSQPTKRKDSDITKVNPSVSVAESKAQSSNMATGNNVSVKTKGAKKNQEEIPLVKPHKELSESKVINSPTEVQQSTLKGALNPECIGQDLKVLKDTGTQEGLPEDLAAPGGQQKGLTLAQMANQAAHTHRFLPEASQDQKEQSKKFKEVATMTVPSECSPIARNSCQDVDVQAVPSVQCKSTATSPYLFPPIVCPNHCCEGNDDSDHLTIVYQINNGLEPSKPVYEITTGVGPLKGPCVIQDVLSQTPLTNAFQASGCHLPGNQSEKAKVDADLSKATCKITGNSHHSASTTQSELGPGTKPMENTLEYKCIVKEGALPLKPVYQINPETPSHADHIPGIKLPSEPENMNKADPTGRDPGGNDISNDGLSIKPSTTNHSCSVIADVMPLPNQATKLDVSDTKFSPSAQETKCCPVELDTSKQAQPSSTGKANESAESKRDDRNTVLSAKPNIVIDSKRQSMQSENKSKVSSKPAQAQNLKANSKHSDHKSSGAKGNSAHRETNLGNKKNETSSKSKQQKKSKGVHDVLWDEQGMTWEVYGASLDPESLGFAIQNHLQCKIKEHEKKITPQTQSRKSISSETSPSKKNKRRQNVFRSILQNVRRPNCCVRPPPSSVID</sequence>
<feature type="region of interest" description="Disordered" evidence="2">
    <location>
        <begin position="547"/>
        <end position="597"/>
    </location>
</feature>
<evidence type="ECO:0000256" key="2">
    <source>
        <dbReference type="SAM" id="MobiDB-lite"/>
    </source>
</evidence>
<feature type="compositionally biased region" description="Polar residues" evidence="2">
    <location>
        <begin position="28"/>
        <end position="48"/>
    </location>
</feature>
<dbReference type="Pfam" id="PF15235">
    <property type="entry name" value="GRIN_C"/>
    <property type="match status" value="1"/>
</dbReference>
<dbReference type="PANTHER" id="PTHR15718">
    <property type="entry name" value="G PROTEIN-REGULATED INDUCER OF NEURITE OUTGROWTH C-TERMINAL DOMAIN-CONTAINING PROTEIN"/>
    <property type="match status" value="1"/>
</dbReference>
<feature type="region of interest" description="Disordered" evidence="2">
    <location>
        <begin position="244"/>
        <end position="269"/>
    </location>
</feature>
<evidence type="ECO:0000256" key="1">
    <source>
        <dbReference type="ARBA" id="ARBA00002358"/>
    </source>
</evidence>
<feature type="compositionally biased region" description="Polar residues" evidence="2">
    <location>
        <begin position="244"/>
        <end position="260"/>
    </location>
</feature>
<feature type="compositionally biased region" description="Polar residues" evidence="2">
    <location>
        <begin position="148"/>
        <end position="177"/>
    </location>
</feature>
<feature type="compositionally biased region" description="Polar residues" evidence="2">
    <location>
        <begin position="789"/>
        <end position="805"/>
    </location>
</feature>
<evidence type="ECO:0000259" key="3">
    <source>
        <dbReference type="Pfam" id="PF15235"/>
    </source>
</evidence>
<name>A0AAD8GJN9_ACIOX</name>
<organism evidence="4 5">
    <name type="scientific">Acipenser oxyrinchus oxyrinchus</name>
    <dbReference type="NCBI Taxonomy" id="40147"/>
    <lineage>
        <taxon>Eukaryota</taxon>
        <taxon>Metazoa</taxon>
        <taxon>Chordata</taxon>
        <taxon>Craniata</taxon>
        <taxon>Vertebrata</taxon>
        <taxon>Euteleostomi</taxon>
        <taxon>Actinopterygii</taxon>
        <taxon>Chondrostei</taxon>
        <taxon>Acipenseriformes</taxon>
        <taxon>Acipenseridae</taxon>
        <taxon>Acipenser</taxon>
    </lineage>
</organism>
<feature type="region of interest" description="Disordered" evidence="2">
    <location>
        <begin position="126"/>
        <end position="217"/>
    </location>
</feature>
<proteinExistence type="predicted"/>
<dbReference type="AlphaFoldDB" id="A0AAD8GJN9"/>
<feature type="region of interest" description="Disordered" evidence="2">
    <location>
        <begin position="637"/>
        <end position="747"/>
    </location>
</feature>
<feature type="compositionally biased region" description="Polar residues" evidence="2">
    <location>
        <begin position="680"/>
        <end position="702"/>
    </location>
</feature>
<feature type="region of interest" description="Disordered" evidence="2">
    <location>
        <begin position="28"/>
        <end position="51"/>
    </location>
</feature>
<feature type="compositionally biased region" description="Polar residues" evidence="2">
    <location>
        <begin position="584"/>
        <end position="597"/>
    </location>
</feature>
<feature type="compositionally biased region" description="Polar residues" evidence="2">
    <location>
        <begin position="641"/>
        <end position="652"/>
    </location>
</feature>
<dbReference type="InterPro" id="IPR032745">
    <property type="entry name" value="GRIN_C"/>
</dbReference>
<dbReference type="GO" id="GO:0005886">
    <property type="term" value="C:plasma membrane"/>
    <property type="evidence" value="ECO:0007669"/>
    <property type="project" value="TreeGrafter"/>
</dbReference>
<dbReference type="EMBL" id="JAGXEW010000001">
    <property type="protein sequence ID" value="KAK1175877.1"/>
    <property type="molecule type" value="Genomic_DNA"/>
</dbReference>
<feature type="domain" description="G protein-regulated inducer of neurite outgrowth C-terminal" evidence="3">
    <location>
        <begin position="712"/>
        <end position="833"/>
    </location>
</feature>
<feature type="compositionally biased region" description="Basic and acidic residues" evidence="2">
    <location>
        <begin position="654"/>
        <end position="664"/>
    </location>
</feature>
<evidence type="ECO:0000313" key="4">
    <source>
        <dbReference type="EMBL" id="KAK1175877.1"/>
    </source>
</evidence>
<keyword evidence="5" id="KW-1185">Reference proteome</keyword>
<dbReference type="InterPro" id="IPR026646">
    <property type="entry name" value="GPRIN2-like/GPRIN3"/>
</dbReference>
<feature type="compositionally biased region" description="Basic and acidic residues" evidence="2">
    <location>
        <begin position="719"/>
        <end position="734"/>
    </location>
</feature>
<dbReference type="Proteomes" id="UP001230051">
    <property type="component" value="Unassembled WGS sequence"/>
</dbReference>
<gene>
    <name evidence="4" type="ORF">AOXY_G604</name>
</gene>
<evidence type="ECO:0000313" key="5">
    <source>
        <dbReference type="Proteomes" id="UP001230051"/>
    </source>
</evidence>
<feature type="region of interest" description="Disordered" evidence="2">
    <location>
        <begin position="784"/>
        <end position="813"/>
    </location>
</feature>
<protein>
    <recommendedName>
        <fullName evidence="3">G protein-regulated inducer of neurite outgrowth C-terminal domain-containing protein</fullName>
    </recommendedName>
</protein>
<dbReference type="PANTHER" id="PTHR15718:SF6">
    <property type="entry name" value="G PROTEIN-REGULATED INDUCER OF NEURITE OUTGROWTH 3"/>
    <property type="match status" value="1"/>
</dbReference>
<reference evidence="4" key="1">
    <citation type="submission" date="2022-02" db="EMBL/GenBank/DDBJ databases">
        <title>Atlantic sturgeon de novo genome assembly.</title>
        <authorList>
            <person name="Stock M."/>
            <person name="Klopp C."/>
            <person name="Guiguen Y."/>
            <person name="Cabau C."/>
            <person name="Parinello H."/>
            <person name="Santidrian Yebra-Pimentel E."/>
            <person name="Kuhl H."/>
            <person name="Dirks R.P."/>
            <person name="Guessner J."/>
            <person name="Wuertz S."/>
            <person name="Du K."/>
            <person name="Schartl M."/>
        </authorList>
    </citation>
    <scope>NUCLEOTIDE SEQUENCE</scope>
    <source>
        <strain evidence="4">STURGEONOMICS-FGT-2020</strain>
        <tissue evidence="4">Whole blood</tissue>
    </source>
</reference>
<accession>A0AAD8GJN9</accession>
<dbReference type="GO" id="GO:0031175">
    <property type="term" value="P:neuron projection development"/>
    <property type="evidence" value="ECO:0007669"/>
    <property type="project" value="TreeGrafter"/>
</dbReference>
<comment type="function">
    <text evidence="1">May be involved in neurite outgrowth.</text>
</comment>
<comment type="caution">
    <text evidence="4">The sequence shown here is derived from an EMBL/GenBank/DDBJ whole genome shotgun (WGS) entry which is preliminary data.</text>
</comment>